<sequence>MPSNQEELVLQAPWRLCLSQFSPGDVDGADPAEGKVAAPWRIQETPRCEMEANTVTNEDGTALEILEDSVPLFGAPELSFPKGLAGRCHASASPLAHRLNSALVAAAATEPLPSSQDFPVIPTKGSPTVSKEVNSRPVTANAAVNSPSFEADTTPPVPAAALVQQLLTLQHSGDHFGQHAFDSRHAGRASHGIHRHSPAAPQQHHQQQQQQQQHGSPQTQRTPSPPKWHFHSLASPAPQATPPSHLPIERLVADLQLLRAAAQPILLEQHPLQHPSRQRGSPSSTGYHVPFSPSRPTEQIHPLPASSPSLLQGLGFGQRTQIQHNPQTQYKPPSLPAPSSHPPLPSAKGATRGAKAGRDTGSCLAATRSPLRELVNGGFPPPLSPITPSCVLHPQQSHTASTATPPHAPLPAHAVSGTQHIPRSPVPGTHPALLRTPTHAARATQLHPEAPPHLRSPTLAPHSSSPPPFSQQANVPAHAREACGQSCPPPALFLEPARPHTHPAVNSPTANSPHQQHAVFELQGARARAIQSSPLVRTSTPMQCSPLPSVQPAAAHAPSPTAAGPCAMECGDTPIPATPPDSTCSERRCCWLENGQEANPHYACEAASEGQQGERGGPGLFPQPTSEQHQPLACRGQASGCDQDLLASVDPPRPPHCSSPVTFSGAHAHAPPQPQSDLQDQHLLAVDQERQQQQQPHSSHLPHASRRQPQQQALPPPTDHQFQQHGCTHHPQDTQPHVPLQVAPANIDEVASTAGSTVLQQAVAFVDPHLPPDVQHQVRLNLSKTGALIHDGSSCHLSAKCTCVVCDPERAPAWLSHCVDIFSPAWVAHCAKEGNRGRPMPRVVSMSADIARHLQRSALAVASDGRACGEAAALSAGDFVQGEGCSLLRAGGADLANVPLSSCCLSAAGTAKAVVEEQGVAAQGGPSGHVTCEGDATAALAGVGVQGAGATWLCADHSRGLGAEGVLGCKGCESGAAVSMPGADKARAQQLGSSTGRQQLVKELKALEGSRGRGACGARSGAAAGVTLAPLTLLEGVAWELQHPPSSATRCPIATPLGCSTHPMQGPGQPSDSELEPQLQLIEHEGGAAKPEQLLEEVVFRGPVLTLLLPRDELGILGHHSLQIHPPPSGLTAGALLSHIHQFYAADLQPSEQLWLMQQHPHIRRSLQVAFLSMVPISRLRLLGRTSNFEGLMRISSDQRVAVYTMELSEGVHTN</sequence>
<evidence type="ECO:0008006" key="3">
    <source>
        <dbReference type="Google" id="ProtNLM"/>
    </source>
</evidence>
<feature type="compositionally biased region" description="Polar residues" evidence="1">
    <location>
        <begin position="504"/>
        <end position="515"/>
    </location>
</feature>
<feature type="region of interest" description="Disordered" evidence="1">
    <location>
        <begin position="268"/>
        <end position="313"/>
    </location>
</feature>
<gene>
    <name evidence="2" type="ORF">DTER00134_LOCUS18125</name>
</gene>
<feature type="region of interest" description="Disordered" evidence="1">
    <location>
        <begin position="389"/>
        <end position="433"/>
    </location>
</feature>
<feature type="region of interest" description="Disordered" evidence="1">
    <location>
        <begin position="117"/>
        <end position="136"/>
    </location>
</feature>
<dbReference type="AlphaFoldDB" id="A0A7S3VTC8"/>
<reference evidence="2" key="1">
    <citation type="submission" date="2021-01" db="EMBL/GenBank/DDBJ databases">
        <authorList>
            <person name="Corre E."/>
            <person name="Pelletier E."/>
            <person name="Niang G."/>
            <person name="Scheremetjew M."/>
            <person name="Finn R."/>
            <person name="Kale V."/>
            <person name="Holt S."/>
            <person name="Cochrane G."/>
            <person name="Meng A."/>
            <person name="Brown T."/>
            <person name="Cohen L."/>
        </authorList>
    </citation>
    <scope>NUCLEOTIDE SEQUENCE</scope>
    <source>
        <strain evidence="2">CCMP1320</strain>
    </source>
</reference>
<evidence type="ECO:0000313" key="2">
    <source>
        <dbReference type="EMBL" id="CAE0503052.1"/>
    </source>
</evidence>
<accession>A0A7S3VTC8</accession>
<feature type="region of interest" description="Disordered" evidence="1">
    <location>
        <begin position="688"/>
        <end position="738"/>
    </location>
</feature>
<feature type="region of interest" description="Disordered" evidence="1">
    <location>
        <begin position="534"/>
        <end position="563"/>
    </location>
</feature>
<feature type="region of interest" description="Disordered" evidence="1">
    <location>
        <begin position="325"/>
        <end position="361"/>
    </location>
</feature>
<dbReference type="PANTHER" id="PTHR47576:SF2">
    <property type="entry name" value="BRCT DOMAIN DNA REPAIR PROTEIN-RELATED"/>
    <property type="match status" value="1"/>
</dbReference>
<feature type="compositionally biased region" description="Polar residues" evidence="1">
    <location>
        <begin position="125"/>
        <end position="136"/>
    </location>
</feature>
<proteinExistence type="predicted"/>
<evidence type="ECO:0000256" key="1">
    <source>
        <dbReference type="SAM" id="MobiDB-lite"/>
    </source>
</evidence>
<feature type="compositionally biased region" description="Polar residues" evidence="1">
    <location>
        <begin position="534"/>
        <end position="548"/>
    </location>
</feature>
<feature type="compositionally biased region" description="Low complexity" evidence="1">
    <location>
        <begin position="397"/>
        <end position="416"/>
    </location>
</feature>
<feature type="compositionally biased region" description="Low complexity" evidence="1">
    <location>
        <begin position="552"/>
        <end position="563"/>
    </location>
</feature>
<dbReference type="PANTHER" id="PTHR47576">
    <property type="entry name" value="BRCT DOMAIN DNA REPAIR PROTEIN-RELATED"/>
    <property type="match status" value="1"/>
</dbReference>
<feature type="compositionally biased region" description="Low complexity" evidence="1">
    <location>
        <begin position="202"/>
        <end position="214"/>
    </location>
</feature>
<feature type="region of interest" description="Disordered" evidence="1">
    <location>
        <begin position="185"/>
        <end position="245"/>
    </location>
</feature>
<feature type="region of interest" description="Disordered" evidence="1">
    <location>
        <begin position="448"/>
        <end position="516"/>
    </location>
</feature>
<organism evidence="2">
    <name type="scientific">Dunaliella tertiolecta</name>
    <name type="common">Green alga</name>
    <dbReference type="NCBI Taxonomy" id="3047"/>
    <lineage>
        <taxon>Eukaryota</taxon>
        <taxon>Viridiplantae</taxon>
        <taxon>Chlorophyta</taxon>
        <taxon>core chlorophytes</taxon>
        <taxon>Chlorophyceae</taxon>
        <taxon>CS clade</taxon>
        <taxon>Chlamydomonadales</taxon>
        <taxon>Dunaliellaceae</taxon>
        <taxon>Dunaliella</taxon>
    </lineage>
</organism>
<feature type="compositionally biased region" description="Pro residues" evidence="1">
    <location>
        <begin position="333"/>
        <end position="345"/>
    </location>
</feature>
<name>A0A7S3VTC8_DUNTE</name>
<dbReference type="EMBL" id="HBIP01029930">
    <property type="protein sequence ID" value="CAE0503052.1"/>
    <property type="molecule type" value="Transcribed_RNA"/>
</dbReference>
<protein>
    <recommendedName>
        <fullName evidence="3">BRCT domain-containing protein</fullName>
    </recommendedName>
</protein>
<feature type="region of interest" description="Disordered" evidence="1">
    <location>
        <begin position="605"/>
        <end position="676"/>
    </location>
</feature>
<feature type="compositionally biased region" description="Basic residues" evidence="1">
    <location>
        <begin position="186"/>
        <end position="197"/>
    </location>
</feature>